<evidence type="ECO:0000256" key="1">
    <source>
        <dbReference type="SAM" id="MobiDB-lite"/>
    </source>
</evidence>
<feature type="region of interest" description="Disordered" evidence="1">
    <location>
        <begin position="336"/>
        <end position="365"/>
    </location>
</feature>
<dbReference type="EMBL" id="WKJJ01000003">
    <property type="protein sequence ID" value="MRV71449.1"/>
    <property type="molecule type" value="Genomic_DNA"/>
</dbReference>
<reference evidence="3 4" key="1">
    <citation type="submission" date="2019-11" db="EMBL/GenBank/DDBJ databases">
        <title>Novel species isolated from a subtropical stream in China.</title>
        <authorList>
            <person name="Lu H."/>
        </authorList>
    </citation>
    <scope>NUCLEOTIDE SEQUENCE [LARGE SCALE GENOMIC DNA]</scope>
    <source>
        <strain evidence="3 4">FT92W</strain>
    </source>
</reference>
<name>A0A7X2IK44_9BURK</name>
<feature type="domain" description="Flagellar hook-length control protein-like C-terminal" evidence="2">
    <location>
        <begin position="420"/>
        <end position="495"/>
    </location>
</feature>
<dbReference type="RefSeq" id="WP_154371915.1">
    <property type="nucleotide sequence ID" value="NZ_WKJJ01000003.1"/>
</dbReference>
<feature type="region of interest" description="Disordered" evidence="1">
    <location>
        <begin position="117"/>
        <end position="179"/>
    </location>
</feature>
<protein>
    <submittedName>
        <fullName evidence="3">Flagellar hook-length control protein FliK</fullName>
    </submittedName>
</protein>
<dbReference type="Proteomes" id="UP000446768">
    <property type="component" value="Unassembled WGS sequence"/>
</dbReference>
<feature type="compositionally biased region" description="Polar residues" evidence="1">
    <location>
        <begin position="349"/>
        <end position="360"/>
    </location>
</feature>
<sequence length="507" mass="51654">MLPPRLDAAGVKPAGAVTPPAAAIPVSDARQAMLARTLGSMVGQSMQGQVLSNYQDGSSLVRVAGASVRMMLPPGTQVGAELPMTLLSVTPRPTFQIGNNTAQTAVPLYSEAGLAQGDAGEAAQLPSQNTPMAAGRQPNTGAAGMPLPAAADAPAEAEAAAPHAPTAGQAANAGANPAAAGNATSAAANAAAMAANAQAQAAAGKAAQAAAQFTQAGQAGAQAAQPGNAAPAQQARPQSLGAMLLSKAPLTPSDQLPDLGRDTPAPSLSQGARSIASALANAYHTPDTPATIAGKTPLVQEGAPEPKQLAKSLQDALGASGLFYESHVAEWAEGKRPLADLQREPQMQRPETQSGRQSAETLARAAQMAPDLTAAQMINQQLHAHEQQRVQWNGEAWPGQPMQWDVQREERDARDARREQEERDASTVWRSGVRFSLPMLGKVAAAVTLVGDQVHIQLQAGSDGSADTMRAWAGELQRALDAAGSPLASLSIGTDHTITGASDGEAA</sequence>
<keyword evidence="3" id="KW-0966">Cell projection</keyword>
<dbReference type="InterPro" id="IPR021136">
    <property type="entry name" value="Flagellar_hook_control-like_C"/>
</dbReference>
<feature type="compositionally biased region" description="Low complexity" evidence="1">
    <location>
        <begin position="141"/>
        <end position="179"/>
    </location>
</feature>
<proteinExistence type="predicted"/>
<evidence type="ECO:0000313" key="4">
    <source>
        <dbReference type="Proteomes" id="UP000446768"/>
    </source>
</evidence>
<evidence type="ECO:0000259" key="2">
    <source>
        <dbReference type="Pfam" id="PF02120"/>
    </source>
</evidence>
<organism evidence="3 4">
    <name type="scientific">Pseudoduganella rivuli</name>
    <dbReference type="NCBI Taxonomy" id="2666085"/>
    <lineage>
        <taxon>Bacteria</taxon>
        <taxon>Pseudomonadati</taxon>
        <taxon>Pseudomonadota</taxon>
        <taxon>Betaproteobacteria</taxon>
        <taxon>Burkholderiales</taxon>
        <taxon>Oxalobacteraceae</taxon>
        <taxon>Telluria group</taxon>
        <taxon>Pseudoduganella</taxon>
    </lineage>
</organism>
<keyword evidence="3" id="KW-0282">Flagellum</keyword>
<dbReference type="Pfam" id="PF02120">
    <property type="entry name" value="Flg_hook"/>
    <property type="match status" value="1"/>
</dbReference>
<dbReference type="AlphaFoldDB" id="A0A7X2IK44"/>
<evidence type="ECO:0000313" key="3">
    <source>
        <dbReference type="EMBL" id="MRV71449.1"/>
    </source>
</evidence>
<comment type="caution">
    <text evidence="3">The sequence shown here is derived from an EMBL/GenBank/DDBJ whole genome shotgun (WGS) entry which is preliminary data.</text>
</comment>
<keyword evidence="3" id="KW-0969">Cilium</keyword>
<accession>A0A7X2IK44</accession>
<gene>
    <name evidence="3" type="ORF">GJ700_06905</name>
</gene>
<keyword evidence="4" id="KW-1185">Reference proteome</keyword>
<feature type="region of interest" description="Disordered" evidence="1">
    <location>
        <begin position="249"/>
        <end position="271"/>
    </location>
</feature>